<dbReference type="InterPro" id="IPR013320">
    <property type="entry name" value="ConA-like_dom_sf"/>
</dbReference>
<feature type="domain" description="IPT/TIG" evidence="3">
    <location>
        <begin position="1064"/>
        <end position="1150"/>
    </location>
</feature>
<dbReference type="Gene3D" id="2.60.40.10">
    <property type="entry name" value="Immunoglobulins"/>
    <property type="match status" value="7"/>
</dbReference>
<dbReference type="InterPro" id="IPR052387">
    <property type="entry name" value="Fibrocystin"/>
</dbReference>
<gene>
    <name evidence="4" type="ORF">Ae201684_006337</name>
</gene>
<dbReference type="InterPro" id="IPR013783">
    <property type="entry name" value="Ig-like_fold"/>
</dbReference>
<dbReference type="PANTHER" id="PTHR46769">
    <property type="entry name" value="POLYCYSTIC KIDNEY AND HEPATIC DISEASE 1 (AUTOSOMAL RECESSIVE)-LIKE 1"/>
    <property type="match status" value="1"/>
</dbReference>
<dbReference type="VEuPathDB" id="FungiDB:AeMF1_020419"/>
<accession>A0A6G0XC15</accession>
<feature type="domain" description="IPT/TIG" evidence="3">
    <location>
        <begin position="1325"/>
        <end position="1411"/>
    </location>
</feature>
<name>A0A6G0XC15_9STRA</name>
<dbReference type="CDD" id="cd00102">
    <property type="entry name" value="IPT"/>
    <property type="match status" value="3"/>
</dbReference>
<feature type="domain" description="IPT/TIG" evidence="3">
    <location>
        <begin position="721"/>
        <end position="805"/>
    </location>
</feature>
<dbReference type="Gene3D" id="2.60.120.200">
    <property type="match status" value="2"/>
</dbReference>
<feature type="domain" description="IPT/TIG" evidence="3">
    <location>
        <begin position="1413"/>
        <end position="1493"/>
    </location>
</feature>
<dbReference type="InterPro" id="IPR002909">
    <property type="entry name" value="IPT_dom"/>
</dbReference>
<organism evidence="4 5">
    <name type="scientific">Aphanomyces euteiches</name>
    <dbReference type="NCBI Taxonomy" id="100861"/>
    <lineage>
        <taxon>Eukaryota</taxon>
        <taxon>Sar</taxon>
        <taxon>Stramenopiles</taxon>
        <taxon>Oomycota</taxon>
        <taxon>Saprolegniomycetes</taxon>
        <taxon>Saprolegniales</taxon>
        <taxon>Verrucalvaceae</taxon>
        <taxon>Aphanomyces</taxon>
    </lineage>
</organism>
<evidence type="ECO:0000313" key="4">
    <source>
        <dbReference type="EMBL" id="KAF0737670.1"/>
    </source>
</evidence>
<evidence type="ECO:0000256" key="1">
    <source>
        <dbReference type="ARBA" id="ARBA00022729"/>
    </source>
</evidence>
<evidence type="ECO:0000256" key="2">
    <source>
        <dbReference type="SAM" id="SignalP"/>
    </source>
</evidence>
<dbReference type="Pfam" id="PF01833">
    <property type="entry name" value="TIG"/>
    <property type="match status" value="6"/>
</dbReference>
<dbReference type="CDD" id="cd00603">
    <property type="entry name" value="IPT_PCSR"/>
    <property type="match status" value="1"/>
</dbReference>
<feature type="domain" description="IPT/TIG" evidence="3">
    <location>
        <begin position="977"/>
        <end position="1062"/>
    </location>
</feature>
<dbReference type="Proteomes" id="UP000481153">
    <property type="component" value="Unassembled WGS sequence"/>
</dbReference>
<reference evidence="4 5" key="1">
    <citation type="submission" date="2019-07" db="EMBL/GenBank/DDBJ databases">
        <title>Genomics analysis of Aphanomyces spp. identifies a new class of oomycete effector associated with host adaptation.</title>
        <authorList>
            <person name="Gaulin E."/>
        </authorList>
    </citation>
    <scope>NUCLEOTIDE SEQUENCE [LARGE SCALE GENOMIC DNA]</scope>
    <source>
        <strain evidence="4 5">ATCC 201684</strain>
    </source>
</reference>
<keyword evidence="5" id="KW-1185">Reference proteome</keyword>
<evidence type="ECO:0000313" key="5">
    <source>
        <dbReference type="Proteomes" id="UP000481153"/>
    </source>
</evidence>
<dbReference type="InterPro" id="IPR014756">
    <property type="entry name" value="Ig_E-set"/>
</dbReference>
<proteinExistence type="predicted"/>
<dbReference type="SMART" id="SM00429">
    <property type="entry name" value="IPT"/>
    <property type="match status" value="7"/>
</dbReference>
<dbReference type="SUPFAM" id="SSF49899">
    <property type="entry name" value="Concanavalin A-like lectins/glucanases"/>
    <property type="match status" value="2"/>
</dbReference>
<feature type="domain" description="IPT/TIG" evidence="3">
    <location>
        <begin position="1154"/>
        <end position="1236"/>
    </location>
</feature>
<feature type="domain" description="IPT/TIG" evidence="3">
    <location>
        <begin position="807"/>
        <end position="889"/>
    </location>
</feature>
<evidence type="ECO:0000259" key="3">
    <source>
        <dbReference type="SMART" id="SM00429"/>
    </source>
</evidence>
<keyword evidence="1 2" id="KW-0732">Signal</keyword>
<dbReference type="SUPFAM" id="SSF81296">
    <property type="entry name" value="E set domains"/>
    <property type="match status" value="5"/>
</dbReference>
<feature type="signal peptide" evidence="2">
    <location>
        <begin position="1"/>
        <end position="20"/>
    </location>
</feature>
<dbReference type="EMBL" id="VJMJ01000083">
    <property type="protein sequence ID" value="KAF0737670.1"/>
    <property type="molecule type" value="Genomic_DNA"/>
</dbReference>
<comment type="caution">
    <text evidence="4">The sequence shown here is derived from an EMBL/GenBank/DDBJ whole genome shotgun (WGS) entry which is preliminary data.</text>
</comment>
<sequence length="1790" mass="194937">MICRARIVASLLWLLRTCIADIPWRPFTALRPGHLLAYFPFDTDLQDASPLGDPADNLQTQLNINVTLVKRKGPNGLNGQSAYFNGESYLEAQVNINCNIHPEITMGAWVFIPEYSSNLVPQSFNLTSNDTSRGNFERSLAIDDRANGWTAFTGNFGYGVMDGLAVNAGSWSFVAVSYNQARNSTLLYVDGKVAIGQTSMRMGQSILRIGSGAYPGSGFVGYMNHVFIYNAALNSGELNFLRTTVAPGLEPVVGTAGYSLMFTPSVLYKMIALLPNDPTLQNAVTLSMYASLDFSLHSRLCLCSFRSSLQHVIYLEQDTQSNSFHLDLVATNSTFELKWTAGGIPLPTSATWIHVAFTWTLNVFNFYLNGALQATTPYNVPLVQANGEICIGACDDIIGFYGSLDEIQLWNLAKLPQDMTKKLRGDEMGLLGYWDMDYSTNGHPNLEIQSKAYAYSPRLFAELRILAYTNSVAGSTFLSESQAPVGDLIYASVDEPVEVLLNSSYFGLNEPPLKSITRLPEKGSLFTSSRTQFDVTTAKTVSNVPFTLPKGTKVYFMPATDSYTLNGDFFEFTAVGAKSTKRIYLSVIQGPVLPHFEMTESLIQRLSGYRFEDVDTNEYYGTVDASIQVYSSQSYVQLLLPSTDLSAHITQYSDTNLSVSLLGDPGKVTAVANQIDIQTPSASTISTQLSIEVKDTGPANDPSVTYQQSVQVRFDNDFGNIPIISLIEPRLSYMKSGGIVSITGQNIYPNMTCRFLNVTTQAIKISSSKVQCPIPASPRGTVGIVPLSLLLHGQFESRSVQFLYVEPLQIFRVFPSVVSSSGGSVLTIEVSYVSDQMFCVMGEAIVPALTLAPTFITCRTPPLSASFVNLAVSPNRIDLTNAPSTLQVLPAPKAIWLNPPMRPVGISNNWIEVHGTKFVELAKCYVDNRETQMKFYSASMVFCNVPSSFVPRVLNVTVAISFTEAVLSSLMFEYVDAVHLNRLVPTNGPVSGGTILNIHGSNFQNVPSLSCRFESSTLVPAVFVSEIEVLCVTPMLSTYPSLLEITLNGQDFSDDVLFFYGYSSASISKIYPPLGPGEGGTTVTVIGDGFTNIPSLACEFGALSSTARFISSTVIQCLSPASTNMQSDIFKLSMNGQDILMNPSVRFQYYPRIQVTNMSTSRGSILGGTLVLFTGTFPTSGLTQCKFGSQVVQAKRSTNTEIECVTPSQTQTYLAPIALAMNGLQFASTPYMFDYYAVPYIEKIFPQFLPLMTSSSVKVSGSFPPSTYAVTCRIGGNVVNGQYINASIVQCDPILWSIFGDILIELSWNTQDYTASGQSVKAHLPLSLDQVQPSGSLYDRSQQVILKGSNYLVNSSLVCVWNYSTLTPATYISDSQVLCISPAQLPIGETAVALTLNGGIHLSPSLSFTVEPPPRVSSISPTFGPAQTEIQIVVNSPVVAKSVNCLFDGHFTNGYMPNSTIIYCTVPSVFQPKVLTLQLAVWDLIVPTNFSFMLVNQLSVLEVFPTTVGLNENLTWINVYVDVPSQLSIDCIFGNIWTSISIVTSVGLKCLAPPQSEEVVTNLTLSIGKQYIINTGYSIAYTKVTKYKMYPSIGSIAGQTNLSFSGFFPFDFEPTGLVLQVVPPMALWTVTPKVAAVSGRLLSVTISGSKFQDSVKCHIGNQTIVPDYVSISKIVCSINNLPSIPQEIPIELSVNGLDTTSSGMKIQLIPTFRLDSFFPQHGPEDGAPPHQPGRCKIRVSTNGVNASPSFLMFRFTEKATITGFHPLRGSATGGTKVPLRKHCGRRCQGH</sequence>
<dbReference type="VEuPathDB" id="FungiDB:AeMF1_020418"/>
<feature type="chain" id="PRO_5026152359" description="IPT/TIG domain-containing protein" evidence="2">
    <location>
        <begin position="21"/>
        <end position="1790"/>
    </location>
</feature>
<protein>
    <recommendedName>
        <fullName evidence="3">IPT/TIG domain-containing protein</fullName>
    </recommendedName>
</protein>
<dbReference type="PANTHER" id="PTHR46769:SF2">
    <property type="entry name" value="FIBROCYSTIN-L ISOFORM 2 PRECURSOR-RELATED"/>
    <property type="match status" value="1"/>
</dbReference>
<dbReference type="Pfam" id="PF13385">
    <property type="entry name" value="Laminin_G_3"/>
    <property type="match status" value="2"/>
</dbReference>